<protein>
    <submittedName>
        <fullName evidence="1">DUF4416 family protein</fullName>
    </submittedName>
</protein>
<dbReference type="Pfam" id="PF14385">
    <property type="entry name" value="DUF4416"/>
    <property type="match status" value="1"/>
</dbReference>
<comment type="caution">
    <text evidence="1">The sequence shown here is derived from an EMBL/GenBank/DDBJ whole genome shotgun (WGS) entry which is preliminary data.</text>
</comment>
<keyword evidence="2" id="KW-1185">Reference proteome</keyword>
<dbReference type="RefSeq" id="WP_163297790.1">
    <property type="nucleotide sequence ID" value="NZ_JAAGRR010000011.1"/>
</dbReference>
<proteinExistence type="predicted"/>
<gene>
    <name evidence="1" type="ORF">G3N55_02055</name>
</gene>
<reference evidence="1 2" key="1">
    <citation type="submission" date="2020-02" db="EMBL/GenBank/DDBJ databases">
        <title>Comparative genomics of sulfur disproportionating microorganisms.</title>
        <authorList>
            <person name="Ward L.M."/>
            <person name="Bertran E."/>
            <person name="Johnston D.T."/>
        </authorList>
    </citation>
    <scope>NUCLEOTIDE SEQUENCE [LARGE SCALE GENOMIC DNA]</scope>
    <source>
        <strain evidence="1 2">DSM 100025</strain>
    </source>
</reference>
<name>A0A6N9TSX1_DISTH</name>
<evidence type="ECO:0000313" key="2">
    <source>
        <dbReference type="Proteomes" id="UP000469346"/>
    </source>
</evidence>
<sequence>MSILGQPPPAKPVAGLLFRDPGWVERVRRALGEHLGAADLAGKPFPFDCTDYYEGEFGPGLSRAFVGFERLVPQDYLKDFKLLCHALERRWSEDGRRRVNIDPGLLTAERLVVATGKNYSHRVYLGEGVFADLQLVYYQGSFQPLPWTYADYKRPDVVAFWNRARSGYLGALGRARRR</sequence>
<dbReference type="EMBL" id="JAAGRR010000011">
    <property type="protein sequence ID" value="NDY41636.1"/>
    <property type="molecule type" value="Genomic_DNA"/>
</dbReference>
<dbReference type="Proteomes" id="UP000469346">
    <property type="component" value="Unassembled WGS sequence"/>
</dbReference>
<evidence type="ECO:0000313" key="1">
    <source>
        <dbReference type="EMBL" id="NDY41636.1"/>
    </source>
</evidence>
<organism evidence="1 2">
    <name type="scientific">Dissulfurirhabdus thermomarina</name>
    <dbReference type="NCBI Taxonomy" id="1765737"/>
    <lineage>
        <taxon>Bacteria</taxon>
        <taxon>Deltaproteobacteria</taxon>
        <taxon>Dissulfurirhabdaceae</taxon>
        <taxon>Dissulfurirhabdus</taxon>
    </lineage>
</organism>
<dbReference type="AlphaFoldDB" id="A0A6N9TSX1"/>
<accession>A0A6N9TSX1</accession>
<dbReference type="InterPro" id="IPR025529">
    <property type="entry name" value="DUF4416"/>
</dbReference>